<evidence type="ECO:0000313" key="2">
    <source>
        <dbReference type="Proteomes" id="UP000703269"/>
    </source>
</evidence>
<accession>A0A9P3GBX0</accession>
<protein>
    <submittedName>
        <fullName evidence="1">Uncharacterized protein</fullName>
    </submittedName>
</protein>
<comment type="caution">
    <text evidence="1">The sequence shown here is derived from an EMBL/GenBank/DDBJ whole genome shotgun (WGS) entry which is preliminary data.</text>
</comment>
<dbReference type="OrthoDB" id="446723at2759"/>
<reference evidence="1 2" key="1">
    <citation type="submission" date="2021-08" db="EMBL/GenBank/DDBJ databases">
        <title>Draft Genome Sequence of Phanerochaete sordida strain YK-624.</title>
        <authorList>
            <person name="Mori T."/>
            <person name="Dohra H."/>
            <person name="Suzuki T."/>
            <person name="Kawagishi H."/>
            <person name="Hirai H."/>
        </authorList>
    </citation>
    <scope>NUCLEOTIDE SEQUENCE [LARGE SCALE GENOMIC DNA]</scope>
    <source>
        <strain evidence="1 2">YK-624</strain>
    </source>
</reference>
<sequence>MDSLLTPILPELSAKASVPDADLSPEELLARRQLEEEHSTRRGEVVRTTEVPNFGVVEEFKGLRAPVVYVESFAGFHAQIGLQEGVQDEMARLFGLGVYRVLRD</sequence>
<gene>
    <name evidence="1" type="ORF">PsYK624_080880</name>
</gene>
<keyword evidence="2" id="KW-1185">Reference proteome</keyword>
<proteinExistence type="predicted"/>
<dbReference type="AlphaFoldDB" id="A0A9P3GBX0"/>
<organism evidence="1 2">
    <name type="scientific">Phanerochaete sordida</name>
    <dbReference type="NCBI Taxonomy" id="48140"/>
    <lineage>
        <taxon>Eukaryota</taxon>
        <taxon>Fungi</taxon>
        <taxon>Dikarya</taxon>
        <taxon>Basidiomycota</taxon>
        <taxon>Agaricomycotina</taxon>
        <taxon>Agaricomycetes</taxon>
        <taxon>Polyporales</taxon>
        <taxon>Phanerochaetaceae</taxon>
        <taxon>Phanerochaete</taxon>
    </lineage>
</organism>
<name>A0A9P3GBX0_9APHY</name>
<dbReference type="Proteomes" id="UP000703269">
    <property type="component" value="Unassembled WGS sequence"/>
</dbReference>
<evidence type="ECO:0000313" key="1">
    <source>
        <dbReference type="EMBL" id="GJE91936.1"/>
    </source>
</evidence>
<dbReference type="EMBL" id="BPQB01000023">
    <property type="protein sequence ID" value="GJE91936.1"/>
    <property type="molecule type" value="Genomic_DNA"/>
</dbReference>